<keyword evidence="2" id="KW-1185">Reference proteome</keyword>
<reference evidence="1 2" key="1">
    <citation type="submission" date="2019-02" db="EMBL/GenBank/DDBJ databases">
        <title>The draft genome of Kosakonia quasisacchari strain WCHKQ120001.</title>
        <authorList>
            <person name="Wang C."/>
            <person name="Feng Y."/>
            <person name="Zong Z."/>
        </authorList>
    </citation>
    <scope>NUCLEOTIDE SEQUENCE [LARGE SCALE GENOMIC DNA]</scope>
    <source>
        <strain evidence="1 2">WCHKQ120001</strain>
    </source>
</reference>
<organism evidence="1 2">
    <name type="scientific">Kosakonia quasisacchari</name>
    <dbReference type="NCBI Taxonomy" id="2529380"/>
    <lineage>
        <taxon>Bacteria</taxon>
        <taxon>Pseudomonadati</taxon>
        <taxon>Pseudomonadota</taxon>
        <taxon>Gammaproteobacteria</taxon>
        <taxon>Enterobacterales</taxon>
        <taxon>Enterobacteriaceae</taxon>
        <taxon>Kosakonia</taxon>
    </lineage>
</organism>
<evidence type="ECO:0000313" key="2">
    <source>
        <dbReference type="Proteomes" id="UP000291793"/>
    </source>
</evidence>
<sequence length="128" mass="13923">MNNRKFLFDVTATDVIVRDDYNNAVVNDLMSHLTGIRRIVMTCYRAGSALTELIIDSGEGQTFCLTICEGPLDASPFSSDDIRLAHKQISLPDFTDIIILATTLAHYAGLSPSCSVDGESSSLLEFSS</sequence>
<dbReference type="Proteomes" id="UP000291793">
    <property type="component" value="Unassembled WGS sequence"/>
</dbReference>
<evidence type="ECO:0000313" key="1">
    <source>
        <dbReference type="EMBL" id="TCC09248.1"/>
    </source>
</evidence>
<comment type="caution">
    <text evidence="1">The sequence shown here is derived from an EMBL/GenBank/DDBJ whole genome shotgun (WGS) entry which is preliminary data.</text>
</comment>
<dbReference type="OrthoDB" id="6624833at2"/>
<proteinExistence type="predicted"/>
<accession>A0A4R0HGL5</accession>
<name>A0A4R0HGL5_9ENTR</name>
<dbReference type="AlphaFoldDB" id="A0A4R0HGL5"/>
<gene>
    <name evidence="1" type="ORF">E0L21_10550</name>
</gene>
<protein>
    <submittedName>
        <fullName evidence="1">Uncharacterized protein</fullName>
    </submittedName>
</protein>
<dbReference type="EMBL" id="SJOP01000008">
    <property type="protein sequence ID" value="TCC09248.1"/>
    <property type="molecule type" value="Genomic_DNA"/>
</dbReference>